<dbReference type="Pfam" id="PF09123">
    <property type="entry name" value="DUF1931"/>
    <property type="match status" value="1"/>
</dbReference>
<evidence type="ECO:0000313" key="1">
    <source>
        <dbReference type="EMBL" id="RAM35665.1"/>
    </source>
</evidence>
<dbReference type="Proteomes" id="UP000249166">
    <property type="component" value="Unassembled WGS sequence"/>
</dbReference>
<dbReference type="OrthoDB" id="14134at2"/>
<comment type="caution">
    <text evidence="1">The sequence shown here is derived from an EMBL/GenBank/DDBJ whole genome shotgun (WGS) entry which is preliminary data.</text>
</comment>
<proteinExistence type="predicted"/>
<protein>
    <submittedName>
        <fullName evidence="1">Uncharacterized protein</fullName>
    </submittedName>
</protein>
<dbReference type="Gene3D" id="1.10.20.10">
    <property type="entry name" value="Histone, subunit A"/>
    <property type="match status" value="2"/>
</dbReference>
<reference evidence="1 2" key="1">
    <citation type="submission" date="2018-04" db="EMBL/GenBank/DDBJ databases">
        <title>Bacteria isolated from cave deposits of Manipur.</title>
        <authorList>
            <person name="Sahoo D."/>
            <person name="Sarangthem I."/>
            <person name="Nandeibam J."/>
        </authorList>
    </citation>
    <scope>NUCLEOTIDE SEQUENCE [LARGE SCALE GENOMIC DNA]</scope>
    <source>
        <strain evidence="2">mrc11</strain>
    </source>
</reference>
<dbReference type="SUPFAM" id="SSF47113">
    <property type="entry name" value="Histone-fold"/>
    <property type="match status" value="1"/>
</dbReference>
<organism evidence="1 2">
    <name type="scientific">Arthrobacter globiformis</name>
    <dbReference type="NCBI Taxonomy" id="1665"/>
    <lineage>
        <taxon>Bacteria</taxon>
        <taxon>Bacillati</taxon>
        <taxon>Actinomycetota</taxon>
        <taxon>Actinomycetes</taxon>
        <taxon>Micrococcales</taxon>
        <taxon>Micrococcaceae</taxon>
        <taxon>Arthrobacter</taxon>
    </lineage>
</organism>
<evidence type="ECO:0000313" key="2">
    <source>
        <dbReference type="Proteomes" id="UP000249166"/>
    </source>
</evidence>
<gene>
    <name evidence="1" type="ORF">DBZ45_18710</name>
</gene>
<dbReference type="GO" id="GO:0046982">
    <property type="term" value="F:protein heterodimerization activity"/>
    <property type="evidence" value="ECO:0007669"/>
    <property type="project" value="InterPro"/>
</dbReference>
<dbReference type="CDD" id="cd22922">
    <property type="entry name" value="HFD_Aq328-like_rpt1"/>
    <property type="match status" value="1"/>
</dbReference>
<sequence>MDLVCLPQFKQFFRQAASLDIDKEDLRRFYDFVGDRTYKLLVPAEATAKANGRDLIEPHDLPITKGLQECEETKERLPQVSGGLVSPWRAASASSTTRLKPQTTHWDKAEQVSGLLL</sequence>
<name>A0A328HE44_ARTGO</name>
<dbReference type="InterPro" id="IPR009072">
    <property type="entry name" value="Histone-fold"/>
</dbReference>
<dbReference type="EMBL" id="QLNP01000099">
    <property type="protein sequence ID" value="RAM35665.1"/>
    <property type="molecule type" value="Genomic_DNA"/>
</dbReference>
<dbReference type="InterPro" id="IPR015207">
    <property type="entry name" value="DUF1931"/>
</dbReference>
<dbReference type="RefSeq" id="WP_111905346.1">
    <property type="nucleotide sequence ID" value="NZ_QLNP01000099.1"/>
</dbReference>
<dbReference type="AlphaFoldDB" id="A0A328HE44"/>
<accession>A0A328HE44</accession>